<accession>B1MXD8</accession>
<keyword evidence="5" id="KW-0547">Nucleotide-binding</keyword>
<dbReference type="HOGENOM" id="CLU_036604_3_0_9"/>
<dbReference type="SUPFAM" id="SSF53067">
    <property type="entry name" value="Actin-like ATPase domain"/>
    <property type="match status" value="1"/>
</dbReference>
<evidence type="ECO:0000256" key="12">
    <source>
        <dbReference type="ARBA" id="ARBA00048451"/>
    </source>
</evidence>
<dbReference type="AlphaFoldDB" id="B1MXD8"/>
<sequence length="317" mass="34866">MPRHAPLSSQQMARQSYKTNKKRKEKKRIMGLLGAIEAGGTKFVVAVADENYNIVERTAFPTLDGEKTLDQVIAFFDQFDNIDAIGIAAFGPIDIVPESKTYGYVLDTPKHGWSGYDFLGRMKAWRDIPYFWTTDVNGAGWAEFETGAAKNAQNMVYLTVGTGVGAGIVSGGKLVSGYGHPEAGHIFLQKHPEDHYEGHCPFHGDNCLEGLAAGPAIEARWHKSAKEIPDGDKAWEIEAFYLAQAALDYTMILRPEKIVFGGGVPHRETLFPLIRASFAEQMSDYLDVPDLEDYIVPVANGDNAGILGCFYLAKTLL</sequence>
<feature type="compositionally biased region" description="Polar residues" evidence="14">
    <location>
        <begin position="7"/>
        <end position="17"/>
    </location>
</feature>
<dbReference type="EC" id="2.7.1.4" evidence="11"/>
<keyword evidence="3 15" id="KW-0808">Transferase</keyword>
<keyword evidence="6" id="KW-0418">Kinase</keyword>
<dbReference type="InterPro" id="IPR000600">
    <property type="entry name" value="ROK"/>
</dbReference>
<dbReference type="InterPro" id="IPR043129">
    <property type="entry name" value="ATPase_NBD"/>
</dbReference>
<comment type="catalytic activity">
    <reaction evidence="12">
        <text>D-fructose + ATP = D-fructose 6-phosphate + ADP + H(+)</text>
        <dbReference type="Rhea" id="RHEA:16125"/>
        <dbReference type="ChEBI" id="CHEBI:15378"/>
        <dbReference type="ChEBI" id="CHEBI:30616"/>
        <dbReference type="ChEBI" id="CHEBI:37721"/>
        <dbReference type="ChEBI" id="CHEBI:61527"/>
        <dbReference type="ChEBI" id="CHEBI:456216"/>
        <dbReference type="EC" id="2.7.1.4"/>
    </reaction>
</comment>
<evidence type="ECO:0000256" key="9">
    <source>
        <dbReference type="ARBA" id="ARBA00022842"/>
    </source>
</evidence>
<evidence type="ECO:0000313" key="16">
    <source>
        <dbReference type="Proteomes" id="UP000002166"/>
    </source>
</evidence>
<keyword evidence="10" id="KW-0119">Carbohydrate metabolism</keyword>
<evidence type="ECO:0000256" key="3">
    <source>
        <dbReference type="ARBA" id="ARBA00022679"/>
    </source>
</evidence>
<comment type="cofactor">
    <cofactor evidence="1">
        <name>Mg(2+)</name>
        <dbReference type="ChEBI" id="CHEBI:18420"/>
    </cofactor>
</comment>
<dbReference type="CDD" id="cd24067">
    <property type="entry name" value="ASKHA_NBD_ROK_BsFRK-like"/>
    <property type="match status" value="1"/>
</dbReference>
<name>B1MXD8_LEUCK</name>
<proteinExistence type="inferred from homology"/>
<evidence type="ECO:0000256" key="7">
    <source>
        <dbReference type="ARBA" id="ARBA00022833"/>
    </source>
</evidence>
<dbReference type="Pfam" id="PF00480">
    <property type="entry name" value="ROK"/>
    <property type="match status" value="1"/>
</dbReference>
<dbReference type="FunFam" id="3.30.420.40:FF:000153">
    <property type="entry name" value="Putative fructokinase"/>
    <property type="match status" value="1"/>
</dbReference>
<evidence type="ECO:0000313" key="15">
    <source>
        <dbReference type="EMBL" id="ACA82190.1"/>
    </source>
</evidence>
<dbReference type="KEGG" id="lci:LCK_00357"/>
<dbReference type="PANTHER" id="PTHR42742:SF3">
    <property type="entry name" value="FRUCTOKINASE"/>
    <property type="match status" value="1"/>
</dbReference>
<evidence type="ECO:0000256" key="2">
    <source>
        <dbReference type="ARBA" id="ARBA00006479"/>
    </source>
</evidence>
<keyword evidence="16" id="KW-1185">Reference proteome</keyword>
<reference evidence="15 16" key="1">
    <citation type="journal article" date="2008" name="J. Bacteriol.">
        <title>Complete genome sequence of Leuconostoc citreum KM20.</title>
        <authorList>
            <person name="Kim J.F."/>
            <person name="Jeong H."/>
            <person name="Lee J.-S."/>
            <person name="Choi S.-H."/>
            <person name="Ha M."/>
            <person name="Hur C.-G."/>
            <person name="Kim J.-S."/>
            <person name="Lee S."/>
            <person name="Park H.-S."/>
            <person name="Park Y.-H."/>
            <person name="Oh T.K."/>
        </authorList>
    </citation>
    <scope>NUCLEOTIDE SEQUENCE [LARGE SCALE GENOMIC DNA]</scope>
    <source>
        <strain evidence="15 16">KM20</strain>
    </source>
</reference>
<dbReference type="FunFam" id="3.30.420.40:FF:000136">
    <property type="entry name" value="Putative fructokinase"/>
    <property type="match status" value="1"/>
</dbReference>
<evidence type="ECO:0000256" key="10">
    <source>
        <dbReference type="ARBA" id="ARBA00023277"/>
    </source>
</evidence>
<dbReference type="InterPro" id="IPR049874">
    <property type="entry name" value="ROK_cs"/>
</dbReference>
<evidence type="ECO:0000256" key="1">
    <source>
        <dbReference type="ARBA" id="ARBA00001946"/>
    </source>
</evidence>
<comment type="similarity">
    <text evidence="2">Belongs to the ROK (NagC/XylR) family.</text>
</comment>
<feature type="region of interest" description="Disordered" evidence="14">
    <location>
        <begin position="1"/>
        <end position="24"/>
    </location>
</feature>
<evidence type="ECO:0000256" key="6">
    <source>
        <dbReference type="ARBA" id="ARBA00022777"/>
    </source>
</evidence>
<evidence type="ECO:0000256" key="5">
    <source>
        <dbReference type="ARBA" id="ARBA00022741"/>
    </source>
</evidence>
<dbReference type="EMBL" id="DQ489736">
    <property type="protein sequence ID" value="ACA82190.1"/>
    <property type="molecule type" value="Genomic_DNA"/>
</dbReference>
<evidence type="ECO:0000256" key="13">
    <source>
        <dbReference type="ARBA" id="ARBA00074653"/>
    </source>
</evidence>
<dbReference type="eggNOG" id="COG1940">
    <property type="taxonomic scope" value="Bacteria"/>
</dbReference>
<keyword evidence="9" id="KW-0460">Magnesium</keyword>
<keyword evidence="7" id="KW-0862">Zinc</keyword>
<evidence type="ECO:0000256" key="4">
    <source>
        <dbReference type="ARBA" id="ARBA00022723"/>
    </source>
</evidence>
<dbReference type="GO" id="GO:0046872">
    <property type="term" value="F:metal ion binding"/>
    <property type="evidence" value="ECO:0007669"/>
    <property type="project" value="UniProtKB-KW"/>
</dbReference>
<dbReference type="Gene3D" id="3.30.420.40">
    <property type="match status" value="2"/>
</dbReference>
<dbReference type="PANTHER" id="PTHR42742">
    <property type="entry name" value="TRANSCRIPTIONAL REPRESSOR MPRA"/>
    <property type="match status" value="1"/>
</dbReference>
<gene>
    <name evidence="15" type="ordered locus">LCK_00357</name>
</gene>
<keyword evidence="4" id="KW-0479">Metal-binding</keyword>
<keyword evidence="8" id="KW-0067">ATP-binding</keyword>
<evidence type="ECO:0000256" key="8">
    <source>
        <dbReference type="ARBA" id="ARBA00022840"/>
    </source>
</evidence>
<dbReference type="Proteomes" id="UP000002166">
    <property type="component" value="Chromosome"/>
</dbReference>
<dbReference type="STRING" id="349519.LCK_00357"/>
<evidence type="ECO:0000256" key="11">
    <source>
        <dbReference type="ARBA" id="ARBA00038887"/>
    </source>
</evidence>
<evidence type="ECO:0000256" key="14">
    <source>
        <dbReference type="SAM" id="MobiDB-lite"/>
    </source>
</evidence>
<organism evidence="15 16">
    <name type="scientific">Leuconostoc citreum (strain KM20)</name>
    <dbReference type="NCBI Taxonomy" id="349519"/>
    <lineage>
        <taxon>Bacteria</taxon>
        <taxon>Bacillati</taxon>
        <taxon>Bacillota</taxon>
        <taxon>Bacilli</taxon>
        <taxon>Lactobacillales</taxon>
        <taxon>Lactobacillaceae</taxon>
        <taxon>Leuconostoc</taxon>
    </lineage>
</organism>
<dbReference type="GO" id="GO:0005524">
    <property type="term" value="F:ATP binding"/>
    <property type="evidence" value="ECO:0007669"/>
    <property type="project" value="UniProtKB-KW"/>
</dbReference>
<dbReference type="PROSITE" id="PS01125">
    <property type="entry name" value="ROK"/>
    <property type="match status" value="1"/>
</dbReference>
<protein>
    <recommendedName>
        <fullName evidence="13">Fructokinase</fullName>
        <ecNumber evidence="11">2.7.1.4</ecNumber>
    </recommendedName>
</protein>
<dbReference type="GO" id="GO:0008865">
    <property type="term" value="F:fructokinase activity"/>
    <property type="evidence" value="ECO:0007669"/>
    <property type="project" value="UniProtKB-EC"/>
</dbReference>
<dbReference type="InterPro" id="IPR051804">
    <property type="entry name" value="Carb_Metab_Reg_Kinase/Isom"/>
</dbReference>